<feature type="compositionally biased region" description="Low complexity" evidence="1">
    <location>
        <begin position="169"/>
        <end position="180"/>
    </location>
</feature>
<name>A0A3N0BSW0_9MICC</name>
<evidence type="ECO:0000256" key="1">
    <source>
        <dbReference type="SAM" id="MobiDB-lite"/>
    </source>
</evidence>
<organism evidence="2 3">
    <name type="scientific">Arthrobacter oryzae</name>
    <dbReference type="NCBI Taxonomy" id="409290"/>
    <lineage>
        <taxon>Bacteria</taxon>
        <taxon>Bacillati</taxon>
        <taxon>Actinomycetota</taxon>
        <taxon>Actinomycetes</taxon>
        <taxon>Micrococcales</taxon>
        <taxon>Micrococcaceae</taxon>
        <taxon>Arthrobacter</taxon>
    </lineage>
</organism>
<feature type="region of interest" description="Disordered" evidence="1">
    <location>
        <begin position="169"/>
        <end position="207"/>
    </location>
</feature>
<evidence type="ECO:0000313" key="3">
    <source>
        <dbReference type="Proteomes" id="UP000273807"/>
    </source>
</evidence>
<protein>
    <recommendedName>
        <fullName evidence="4">Gluconate 2-dehydrogenase subunit 3-like protein</fullName>
    </recommendedName>
</protein>
<dbReference type="Proteomes" id="UP000273807">
    <property type="component" value="Unassembled WGS sequence"/>
</dbReference>
<dbReference type="OrthoDB" id="4929908at2"/>
<comment type="caution">
    <text evidence="2">The sequence shown here is derived from an EMBL/GenBank/DDBJ whole genome shotgun (WGS) entry which is preliminary data.</text>
</comment>
<sequence length="207" mass="23117">MAYPAKYSALNALRLTDEARRTITRIIRVAFPHPGVPDGPYERMADKIITEAEDSTWFRVALTQGLLTLDSLSEEHFLDLPDEQALEVLNRLGDLEFFGFIRRTTVLNFYDDPEVWGIFGYEGESFSKGGYLHRGFNDLDWLPEPRIEESEETLTEIGPLGYEITTAVPAPAADAPTTADRSSTETTDEPFDDLFKGSDTVEGATTA</sequence>
<evidence type="ECO:0008006" key="4">
    <source>
        <dbReference type="Google" id="ProtNLM"/>
    </source>
</evidence>
<dbReference type="EMBL" id="RBED01000115">
    <property type="protein sequence ID" value="RNL51934.1"/>
    <property type="molecule type" value="Genomic_DNA"/>
</dbReference>
<proteinExistence type="predicted"/>
<dbReference type="AlphaFoldDB" id="A0A3N0BSW0"/>
<keyword evidence="3" id="KW-1185">Reference proteome</keyword>
<gene>
    <name evidence="2" type="ORF">D7003_14410</name>
</gene>
<dbReference type="RefSeq" id="WP_123256118.1">
    <property type="nucleotide sequence ID" value="NZ_RBED01000115.1"/>
</dbReference>
<evidence type="ECO:0000313" key="2">
    <source>
        <dbReference type="EMBL" id="RNL51934.1"/>
    </source>
</evidence>
<accession>A0A3N0BSW0</accession>
<reference evidence="2 3" key="1">
    <citation type="submission" date="2018-10" db="EMBL/GenBank/DDBJ databases">
        <title>Genome sequencing of Arthrobacter oryzae TNB02.</title>
        <authorList>
            <person name="Cho Y.-J."/>
            <person name="Cho A."/>
            <person name="Kim O.-S."/>
        </authorList>
    </citation>
    <scope>NUCLEOTIDE SEQUENCE [LARGE SCALE GENOMIC DNA]</scope>
    <source>
        <strain evidence="2 3">TNB02</strain>
    </source>
</reference>